<reference evidence="1" key="1">
    <citation type="submission" date="2021-01" db="EMBL/GenBank/DDBJ databases">
        <authorList>
            <person name="Corre E."/>
            <person name="Pelletier E."/>
            <person name="Niang G."/>
            <person name="Scheremetjew M."/>
            <person name="Finn R."/>
            <person name="Kale V."/>
            <person name="Holt S."/>
            <person name="Cochrane G."/>
            <person name="Meng A."/>
            <person name="Brown T."/>
            <person name="Cohen L."/>
        </authorList>
    </citation>
    <scope>NUCLEOTIDE SEQUENCE</scope>
    <source>
        <strain evidence="1">Fehren 1</strain>
    </source>
</reference>
<sequence>MRSRGYFLTGLTLLGSYWFMKTLRRSYRELQVVRDICLKPDGKTLDVTCHFPFSLKKISVPIKNLNFIREDELARKLRLEPTLVDMRCTPFVYQGVNYNVFIEGSVYDKEVFRAVSDGKEIDTSDSVNPHTLQSLIVDV</sequence>
<evidence type="ECO:0000313" key="1">
    <source>
        <dbReference type="EMBL" id="CAE0313852.1"/>
    </source>
</evidence>
<dbReference type="AlphaFoldDB" id="A0A7S3I5V6"/>
<gene>
    <name evidence="1" type="ORF">FEHR0123_LOCUS8776</name>
</gene>
<proteinExistence type="predicted"/>
<accession>A0A7S3I5V6</accession>
<protein>
    <submittedName>
        <fullName evidence="1">Uncharacterized protein</fullName>
    </submittedName>
</protein>
<dbReference type="EMBL" id="HBIE01029295">
    <property type="protein sequence ID" value="CAE0313852.1"/>
    <property type="molecule type" value="Transcribed_RNA"/>
</dbReference>
<name>A0A7S3I5V6_9SPIT</name>
<organism evidence="1">
    <name type="scientific">Favella ehrenbergii</name>
    <dbReference type="NCBI Taxonomy" id="182087"/>
    <lineage>
        <taxon>Eukaryota</taxon>
        <taxon>Sar</taxon>
        <taxon>Alveolata</taxon>
        <taxon>Ciliophora</taxon>
        <taxon>Intramacronucleata</taxon>
        <taxon>Spirotrichea</taxon>
        <taxon>Choreotrichia</taxon>
        <taxon>Tintinnida</taxon>
        <taxon>Xystonellidae</taxon>
        <taxon>Favella</taxon>
    </lineage>
</organism>